<comment type="caution">
    <text evidence="1">The sequence shown here is derived from an EMBL/GenBank/DDBJ whole genome shotgun (WGS) entry which is preliminary data.</text>
</comment>
<organism evidence="1 2">
    <name type="scientific">Plasticicumulans lactativorans</name>
    <dbReference type="NCBI Taxonomy" id="1133106"/>
    <lineage>
        <taxon>Bacteria</taxon>
        <taxon>Pseudomonadati</taxon>
        <taxon>Pseudomonadota</taxon>
        <taxon>Gammaproteobacteria</taxon>
        <taxon>Candidatus Competibacteraceae</taxon>
        <taxon>Plasticicumulans</taxon>
    </lineage>
</organism>
<dbReference type="EMBL" id="SLWY01000002">
    <property type="protein sequence ID" value="TCO83378.1"/>
    <property type="molecule type" value="Genomic_DNA"/>
</dbReference>
<accession>A0A4V2SDG5</accession>
<protein>
    <submittedName>
        <fullName evidence="1">Uncharacterized protein DUF1841</fullName>
    </submittedName>
</protein>
<reference evidence="1 2" key="1">
    <citation type="submission" date="2019-03" db="EMBL/GenBank/DDBJ databases">
        <title>Genomic Encyclopedia of Type Strains, Phase IV (KMG-IV): sequencing the most valuable type-strain genomes for metagenomic binning, comparative biology and taxonomic classification.</title>
        <authorList>
            <person name="Goeker M."/>
        </authorList>
    </citation>
    <scope>NUCLEOTIDE SEQUENCE [LARGE SCALE GENOMIC DNA]</scope>
    <source>
        <strain evidence="1 2">DSM 25287</strain>
    </source>
</reference>
<dbReference type="AlphaFoldDB" id="A0A4V2SDG5"/>
<evidence type="ECO:0000313" key="2">
    <source>
        <dbReference type="Proteomes" id="UP000295765"/>
    </source>
</evidence>
<gene>
    <name evidence="1" type="ORF">EV699_10276</name>
</gene>
<dbReference type="Proteomes" id="UP000295765">
    <property type="component" value="Unassembled WGS sequence"/>
</dbReference>
<evidence type="ECO:0000313" key="1">
    <source>
        <dbReference type="EMBL" id="TCO83378.1"/>
    </source>
</evidence>
<dbReference type="OrthoDB" id="9789432at2"/>
<dbReference type="InterPro" id="IPR014993">
    <property type="entry name" value="DUF1841"/>
</dbReference>
<dbReference type="Pfam" id="PF08897">
    <property type="entry name" value="DUF1841"/>
    <property type="match status" value="1"/>
</dbReference>
<dbReference type="RefSeq" id="WP_132538263.1">
    <property type="nucleotide sequence ID" value="NZ_SLWY01000002.1"/>
</dbReference>
<proteinExistence type="predicted"/>
<keyword evidence="2" id="KW-1185">Reference proteome</keyword>
<sequence>MFGTDRNALRRYYCEAWRKARAGEALETLEADIVAVLREHPEYHALVADPERALDAEYTPEMGATNPFLHLGMHLGLQEQVRTNRPAGILDVYAALCRRFGEAHAAEHAMMEVLGEALWEAQRSGREPDEARYLARLRRLAHGA</sequence>
<name>A0A4V2SDG5_9GAMM</name>